<organism evidence="1 2">
    <name type="scientific">Donghicola mangrovi</name>
    <dbReference type="NCBI Taxonomy" id="2729614"/>
    <lineage>
        <taxon>Bacteria</taxon>
        <taxon>Pseudomonadati</taxon>
        <taxon>Pseudomonadota</taxon>
        <taxon>Alphaproteobacteria</taxon>
        <taxon>Rhodobacterales</taxon>
        <taxon>Roseobacteraceae</taxon>
        <taxon>Donghicola</taxon>
    </lineage>
</organism>
<evidence type="ECO:0000313" key="2">
    <source>
        <dbReference type="Proteomes" id="UP000523601"/>
    </source>
</evidence>
<feature type="non-terminal residue" evidence="1">
    <location>
        <position position="1"/>
    </location>
</feature>
<sequence>DHATRHKWEKVSDLMDTLRHTHGAKALSLGTETEIEGGYVGVKIAFGRIPDEDDFSEAPTKDEETRFLSY</sequence>
<protein>
    <submittedName>
        <fullName evidence="1">Type VI secretion protein ImpB</fullName>
    </submittedName>
</protein>
<proteinExistence type="predicted"/>
<evidence type="ECO:0000313" key="1">
    <source>
        <dbReference type="EMBL" id="NVO28168.1"/>
    </source>
</evidence>
<name>A0ABX2PF78_9RHOB</name>
<accession>A0ABX2PF78</accession>
<keyword evidence="2" id="KW-1185">Reference proteome</keyword>
<dbReference type="Proteomes" id="UP000523601">
    <property type="component" value="Unassembled WGS sequence"/>
</dbReference>
<reference evidence="1 2" key="1">
    <citation type="submission" date="2020-04" db="EMBL/GenBank/DDBJ databases">
        <title>Donghicola sp., a member of the Rhodobacteraceae family isolated from mangrove forest in Thailand.</title>
        <authorList>
            <person name="Charoenyingcharoen P."/>
            <person name="Yukphan P."/>
        </authorList>
    </citation>
    <scope>NUCLEOTIDE SEQUENCE [LARGE SCALE GENOMIC DNA]</scope>
    <source>
        <strain evidence="1 2">C2-DW-16</strain>
    </source>
</reference>
<comment type="caution">
    <text evidence="1">The sequence shown here is derived from an EMBL/GenBank/DDBJ whole genome shotgun (WGS) entry which is preliminary data.</text>
</comment>
<gene>
    <name evidence="1" type="ORF">HJ526_12100</name>
</gene>
<dbReference type="EMBL" id="JABCJD010000005">
    <property type="protein sequence ID" value="NVO28168.1"/>
    <property type="molecule type" value="Genomic_DNA"/>
</dbReference>